<dbReference type="NCBIfam" id="NF006569">
    <property type="entry name" value="PRK09082.1"/>
    <property type="match status" value="1"/>
</dbReference>
<evidence type="ECO:0000256" key="1">
    <source>
        <dbReference type="ARBA" id="ARBA00001933"/>
    </source>
</evidence>
<dbReference type="EMBL" id="AEQP01000017">
    <property type="protein sequence ID" value="EFV94509.1"/>
    <property type="molecule type" value="Genomic_DNA"/>
</dbReference>
<evidence type="ECO:0000256" key="4">
    <source>
        <dbReference type="ARBA" id="ARBA00022679"/>
    </source>
</evidence>
<keyword evidence="3 8" id="KW-0032">Aminotransferase</keyword>
<name>E7RYK1_9BURK</name>
<comment type="similarity">
    <text evidence="2">Belongs to the class-I pyridoxal-phosphate-dependent aminotransferase family.</text>
</comment>
<keyword evidence="4 8" id="KW-0808">Transferase</keyword>
<dbReference type="PANTHER" id="PTHR43807:SF20">
    <property type="entry name" value="FI04487P"/>
    <property type="match status" value="1"/>
</dbReference>
<evidence type="ECO:0000313" key="9">
    <source>
        <dbReference type="Proteomes" id="UP000011021"/>
    </source>
</evidence>
<dbReference type="GO" id="GO:0005737">
    <property type="term" value="C:cytoplasm"/>
    <property type="evidence" value="ECO:0007669"/>
    <property type="project" value="TreeGrafter"/>
</dbReference>
<dbReference type="PANTHER" id="PTHR43807">
    <property type="entry name" value="FI04487P"/>
    <property type="match status" value="1"/>
</dbReference>
<evidence type="ECO:0000256" key="6">
    <source>
        <dbReference type="SAM" id="MobiDB-lite"/>
    </source>
</evidence>
<feature type="region of interest" description="Disordered" evidence="6">
    <location>
        <begin position="356"/>
        <end position="390"/>
    </location>
</feature>
<evidence type="ECO:0000256" key="3">
    <source>
        <dbReference type="ARBA" id="ARBA00022576"/>
    </source>
</evidence>
<dbReference type="Gene3D" id="3.90.1150.10">
    <property type="entry name" value="Aspartate Aminotransferase, domain 1"/>
    <property type="match status" value="2"/>
</dbReference>
<evidence type="ECO:0000256" key="2">
    <source>
        <dbReference type="ARBA" id="ARBA00007441"/>
    </source>
</evidence>
<dbReference type="InterPro" id="IPR015424">
    <property type="entry name" value="PyrdxlP-dep_Trfase"/>
</dbReference>
<evidence type="ECO:0000313" key="8">
    <source>
        <dbReference type="EMBL" id="EFV94509.1"/>
    </source>
</evidence>
<dbReference type="SUPFAM" id="SSF53383">
    <property type="entry name" value="PLP-dependent transferases"/>
    <property type="match status" value="1"/>
</dbReference>
<dbReference type="STRING" id="887898.HMPREF0551_1765"/>
<dbReference type="InterPro" id="IPR004839">
    <property type="entry name" value="Aminotransferase_I/II_large"/>
</dbReference>
<evidence type="ECO:0000256" key="5">
    <source>
        <dbReference type="ARBA" id="ARBA00022898"/>
    </source>
</evidence>
<dbReference type="AlphaFoldDB" id="E7RYK1"/>
<protein>
    <submittedName>
        <fullName evidence="8">Putative aminotransferase</fullName>
    </submittedName>
</protein>
<dbReference type="Proteomes" id="UP000011021">
    <property type="component" value="Unassembled WGS sequence"/>
</dbReference>
<dbReference type="GO" id="GO:0016212">
    <property type="term" value="F:kynurenine-oxoglutarate transaminase activity"/>
    <property type="evidence" value="ECO:0007669"/>
    <property type="project" value="TreeGrafter"/>
</dbReference>
<dbReference type="HOGENOM" id="CLU_017584_4_0_4"/>
<dbReference type="InterPro" id="IPR051326">
    <property type="entry name" value="Kynurenine-oxoglutarate_AT"/>
</dbReference>
<reference evidence="8 9" key="1">
    <citation type="submission" date="2010-12" db="EMBL/GenBank/DDBJ databases">
        <authorList>
            <person name="Muzny D."/>
            <person name="Qin X."/>
            <person name="Deng J."/>
            <person name="Jiang H."/>
            <person name="Liu Y."/>
            <person name="Qu J."/>
            <person name="Song X.-Z."/>
            <person name="Zhang L."/>
            <person name="Thornton R."/>
            <person name="Coyle M."/>
            <person name="Francisco L."/>
            <person name="Jackson L."/>
            <person name="Javaid M."/>
            <person name="Korchina V."/>
            <person name="Kovar C."/>
            <person name="Mata R."/>
            <person name="Mathew T."/>
            <person name="Ngo R."/>
            <person name="Nguyen L."/>
            <person name="Nguyen N."/>
            <person name="Okwuonu G."/>
            <person name="Ongeri F."/>
            <person name="Pham C."/>
            <person name="Simmons D."/>
            <person name="Wilczek-Boney K."/>
            <person name="Hale W."/>
            <person name="Jakkamsetti A."/>
            <person name="Pham P."/>
            <person name="Ruth R."/>
            <person name="San Lucas F."/>
            <person name="Warren J."/>
            <person name="Zhang J."/>
            <person name="Zhao Z."/>
            <person name="Zhou C."/>
            <person name="Zhu D."/>
            <person name="Lee S."/>
            <person name="Bess C."/>
            <person name="Blankenburg K."/>
            <person name="Forbes L."/>
            <person name="Fu Q."/>
            <person name="Gubbala S."/>
            <person name="Hirani K."/>
            <person name="Jayaseelan J.C."/>
            <person name="Lara F."/>
            <person name="Munidasa M."/>
            <person name="Palculict T."/>
            <person name="Patil S."/>
            <person name="Pu L.-L."/>
            <person name="Saada N."/>
            <person name="Tang L."/>
            <person name="Weissenberger G."/>
            <person name="Zhu Y."/>
            <person name="Hemphill L."/>
            <person name="Shang Y."/>
            <person name="Youmans B."/>
            <person name="Ayvaz T."/>
            <person name="Ross M."/>
            <person name="Santibanez J."/>
            <person name="Aqrawi P."/>
            <person name="Gross S."/>
            <person name="Joshi V."/>
            <person name="Fowler G."/>
            <person name="Nazareth L."/>
            <person name="Reid J."/>
            <person name="Worley K."/>
            <person name="Petrosino J."/>
            <person name="Highlander S."/>
            <person name="Gibbs R."/>
        </authorList>
    </citation>
    <scope>NUCLEOTIDE SEQUENCE [LARGE SCALE GENOMIC DNA]</scope>
    <source>
        <strain evidence="8 9">ATCC 51599</strain>
    </source>
</reference>
<organism evidence="8 9">
    <name type="scientific">Lautropia mirabilis ATCC 51599</name>
    <dbReference type="NCBI Taxonomy" id="887898"/>
    <lineage>
        <taxon>Bacteria</taxon>
        <taxon>Pseudomonadati</taxon>
        <taxon>Pseudomonadota</taxon>
        <taxon>Betaproteobacteria</taxon>
        <taxon>Burkholderiales</taxon>
        <taxon>Burkholderiaceae</taxon>
        <taxon>Lautropia</taxon>
    </lineage>
</organism>
<gene>
    <name evidence="8" type="ORF">HMPREF0551_1765</name>
</gene>
<evidence type="ECO:0000259" key="7">
    <source>
        <dbReference type="Pfam" id="PF00155"/>
    </source>
</evidence>
<comment type="caution">
    <text evidence="8">The sequence shown here is derived from an EMBL/GenBank/DDBJ whole genome shotgun (WGS) entry which is preliminary data.</text>
</comment>
<dbReference type="eggNOG" id="COG0436">
    <property type="taxonomic scope" value="Bacteria"/>
</dbReference>
<sequence>MQNPDSHRAHTMAMSLPSRLPDVGTTIFSTMSALAARHGAVNLGQGFPDFDCDPALIEAVSRAMRAGHNQYPPMPGWPALRQAVARKIAACHGHAYDPDTEITLTAGATQALFTAILAVTRPGDEVIVLDPCYDSYVPAIRMAGAVPVRVPLQSGSFAPDFERIAAALTPRTRLLIINSPHNPSGTVWTARQMQQLQTLLAPTDVLLLSDEVYEHMVFDGQPHQSVSRYPELAARSLVVSSFGKTFHVTGWKVGTVAAPAALTAEFRKIHQFNVFTVNTPMQAGLADYLQHLESNPQDPGHYLNLSAFYQRKRDLFRQGLAGTGFRLLDCAGTYFQVVDVTDLLQDKALRTNVLAHRNGTSNAPAATDHGNSDSTPNHPADGQRPAHSSDAPTEAAFCEWLTAHIGVAAIPLSPFYGDGRNQNLIRFCFAKKDETLHAALERLARL</sequence>
<proteinExistence type="inferred from homology"/>
<dbReference type="Gene3D" id="3.40.640.10">
    <property type="entry name" value="Type I PLP-dependent aspartate aminotransferase-like (Major domain)"/>
    <property type="match status" value="1"/>
</dbReference>
<keyword evidence="9" id="KW-1185">Reference proteome</keyword>
<accession>E7RYK1</accession>
<dbReference type="FunFam" id="3.40.640.10:FF:000033">
    <property type="entry name" value="Aspartate aminotransferase"/>
    <property type="match status" value="1"/>
</dbReference>
<dbReference type="Pfam" id="PF00155">
    <property type="entry name" value="Aminotran_1_2"/>
    <property type="match status" value="1"/>
</dbReference>
<keyword evidence="5" id="KW-0663">Pyridoxal phosphate</keyword>
<dbReference type="CDD" id="cd00609">
    <property type="entry name" value="AAT_like"/>
    <property type="match status" value="1"/>
</dbReference>
<comment type="cofactor">
    <cofactor evidence="1">
        <name>pyridoxal 5'-phosphate</name>
        <dbReference type="ChEBI" id="CHEBI:597326"/>
    </cofactor>
</comment>
<dbReference type="GO" id="GO:0030170">
    <property type="term" value="F:pyridoxal phosphate binding"/>
    <property type="evidence" value="ECO:0007669"/>
    <property type="project" value="InterPro"/>
</dbReference>
<dbReference type="InterPro" id="IPR015422">
    <property type="entry name" value="PyrdxlP-dep_Trfase_small"/>
</dbReference>
<dbReference type="InterPro" id="IPR015421">
    <property type="entry name" value="PyrdxlP-dep_Trfase_major"/>
</dbReference>
<feature type="domain" description="Aminotransferase class I/classII large" evidence="7">
    <location>
        <begin position="41"/>
        <end position="443"/>
    </location>
</feature>